<evidence type="ECO:0000313" key="1">
    <source>
        <dbReference type="EMBL" id="OQV25603.1"/>
    </source>
</evidence>
<dbReference type="Proteomes" id="UP000192578">
    <property type="component" value="Unassembled WGS sequence"/>
</dbReference>
<gene>
    <name evidence="1" type="ORF">BV898_00539</name>
</gene>
<comment type="caution">
    <text evidence="1">The sequence shown here is derived from an EMBL/GenBank/DDBJ whole genome shotgun (WGS) entry which is preliminary data.</text>
</comment>
<reference evidence="2" key="1">
    <citation type="submission" date="2017-01" db="EMBL/GenBank/DDBJ databases">
        <title>Comparative genomics of anhydrobiosis in the tardigrade Hypsibius dujardini.</title>
        <authorList>
            <person name="Yoshida Y."/>
            <person name="Koutsovoulos G."/>
            <person name="Laetsch D."/>
            <person name="Stevens L."/>
            <person name="Kumar S."/>
            <person name="Horikawa D."/>
            <person name="Ishino K."/>
            <person name="Komine S."/>
            <person name="Tomita M."/>
            <person name="Blaxter M."/>
            <person name="Arakawa K."/>
        </authorList>
    </citation>
    <scope>NUCLEOTIDE SEQUENCE [LARGE SCALE GENOMIC DNA]</scope>
    <source>
        <strain evidence="2">Z151</strain>
    </source>
</reference>
<accession>A0A1W0XDS4</accession>
<evidence type="ECO:0008006" key="3">
    <source>
        <dbReference type="Google" id="ProtNLM"/>
    </source>
</evidence>
<keyword evidence="2" id="KW-1185">Reference proteome</keyword>
<dbReference type="AlphaFoldDB" id="A0A1W0XDS4"/>
<name>A0A1W0XDS4_HYPEX</name>
<protein>
    <recommendedName>
        <fullName evidence="3">GST N-terminal domain-containing protein</fullName>
    </recommendedName>
</protein>
<dbReference type="Gene3D" id="1.20.1050.10">
    <property type="match status" value="1"/>
</dbReference>
<organism evidence="1 2">
    <name type="scientific">Hypsibius exemplaris</name>
    <name type="common">Freshwater tardigrade</name>
    <dbReference type="NCBI Taxonomy" id="2072580"/>
    <lineage>
        <taxon>Eukaryota</taxon>
        <taxon>Metazoa</taxon>
        <taxon>Ecdysozoa</taxon>
        <taxon>Tardigrada</taxon>
        <taxon>Eutardigrada</taxon>
        <taxon>Parachela</taxon>
        <taxon>Hypsibioidea</taxon>
        <taxon>Hypsibiidae</taxon>
        <taxon>Hypsibius</taxon>
    </lineage>
</organism>
<dbReference type="EMBL" id="MTYJ01000002">
    <property type="protein sequence ID" value="OQV25603.1"/>
    <property type="molecule type" value="Genomic_DNA"/>
</dbReference>
<sequence length="89" mass="10148">MGFCDLMIYPWFDRAPAYLKTVGIDYTDYQDGSLAQLTIWRNRMLSDPAVRDSSYPEGCYVKMLESRRSGKPSPDVGLDIQKAALLHIK</sequence>
<dbReference type="InterPro" id="IPR036282">
    <property type="entry name" value="Glutathione-S-Trfase_C_sf"/>
</dbReference>
<proteinExistence type="predicted"/>
<dbReference type="SUPFAM" id="SSF47616">
    <property type="entry name" value="GST C-terminal domain-like"/>
    <property type="match status" value="1"/>
</dbReference>
<evidence type="ECO:0000313" key="2">
    <source>
        <dbReference type="Proteomes" id="UP000192578"/>
    </source>
</evidence>
<dbReference type="Gene3D" id="3.40.30.10">
    <property type="entry name" value="Glutaredoxin"/>
    <property type="match status" value="1"/>
</dbReference>